<organism evidence="4 5">
    <name type="scientific">Branchiostoma lanceolatum</name>
    <name type="common">Common lancelet</name>
    <name type="synonym">Amphioxus lanceolatum</name>
    <dbReference type="NCBI Taxonomy" id="7740"/>
    <lineage>
        <taxon>Eukaryota</taxon>
        <taxon>Metazoa</taxon>
        <taxon>Chordata</taxon>
        <taxon>Cephalochordata</taxon>
        <taxon>Leptocardii</taxon>
        <taxon>Amphioxiformes</taxon>
        <taxon>Branchiostomatidae</taxon>
        <taxon>Branchiostoma</taxon>
    </lineage>
</organism>
<accession>A0A8K0EAL3</accession>
<feature type="domain" description="VWFA" evidence="3">
    <location>
        <begin position="326"/>
        <end position="497"/>
    </location>
</feature>
<keyword evidence="2" id="KW-0732">Signal</keyword>
<gene>
    <name evidence="4" type="primary">CLCA4</name>
    <name evidence="4" type="ORF">BLAG_LOCUS7682</name>
</gene>
<evidence type="ECO:0000313" key="5">
    <source>
        <dbReference type="Proteomes" id="UP000838412"/>
    </source>
</evidence>
<dbReference type="Pfam" id="PF00092">
    <property type="entry name" value="VWA"/>
    <property type="match status" value="1"/>
</dbReference>
<dbReference type="PANTHER" id="PTHR10579:SF177">
    <property type="entry name" value="CALCIUM-ACTIVATED CHLORIDE CHANNEL REGULATOR 4-LIKE PROTEIN"/>
    <property type="match status" value="1"/>
</dbReference>
<dbReference type="Pfam" id="PF08434">
    <property type="entry name" value="CLCA"/>
    <property type="match status" value="1"/>
</dbReference>
<dbReference type="PANTHER" id="PTHR10579">
    <property type="entry name" value="CALCIUM-ACTIVATED CHLORIDE CHANNEL REGULATOR"/>
    <property type="match status" value="1"/>
</dbReference>
<keyword evidence="1" id="KW-0472">Membrane</keyword>
<dbReference type="InterPro" id="IPR002035">
    <property type="entry name" value="VWF_A"/>
</dbReference>
<dbReference type="PROSITE" id="PS50234">
    <property type="entry name" value="VWFA"/>
    <property type="match status" value="1"/>
</dbReference>
<feature type="signal peptide" evidence="2">
    <location>
        <begin position="1"/>
        <end position="22"/>
    </location>
</feature>
<dbReference type="SMART" id="SM00327">
    <property type="entry name" value="VWA"/>
    <property type="match status" value="1"/>
</dbReference>
<reference evidence="4" key="1">
    <citation type="submission" date="2022-01" db="EMBL/GenBank/DDBJ databases">
        <authorList>
            <person name="Braso-Vives M."/>
        </authorList>
    </citation>
    <scope>NUCLEOTIDE SEQUENCE</scope>
</reference>
<dbReference type="AlphaFoldDB" id="A0A8K0EAL3"/>
<feature type="transmembrane region" description="Helical" evidence="1">
    <location>
        <begin position="907"/>
        <end position="930"/>
    </location>
</feature>
<proteinExistence type="predicted"/>
<dbReference type="NCBIfam" id="NF041940">
    <property type="entry name" value="choice_anch_X"/>
    <property type="match status" value="1"/>
</dbReference>
<dbReference type="Gene3D" id="3.40.50.410">
    <property type="entry name" value="von Willebrand factor, type A domain"/>
    <property type="match status" value="1"/>
</dbReference>
<dbReference type="CDD" id="cd00198">
    <property type="entry name" value="vWFA"/>
    <property type="match status" value="1"/>
</dbReference>
<dbReference type="SUPFAM" id="SSF53300">
    <property type="entry name" value="vWA-like"/>
    <property type="match status" value="1"/>
</dbReference>
<dbReference type="InterPro" id="IPR036465">
    <property type="entry name" value="vWFA_dom_sf"/>
</dbReference>
<evidence type="ECO:0000313" key="4">
    <source>
        <dbReference type="EMBL" id="CAH1245312.1"/>
    </source>
</evidence>
<keyword evidence="5" id="KW-1185">Reference proteome</keyword>
<feature type="chain" id="PRO_5035470269" evidence="2">
    <location>
        <begin position="23"/>
        <end position="959"/>
    </location>
</feature>
<dbReference type="EMBL" id="OV696699">
    <property type="protein sequence ID" value="CAH1245312.1"/>
    <property type="molecule type" value="Genomic_DNA"/>
</dbReference>
<protein>
    <submittedName>
        <fullName evidence="4">CLCA4 protein</fullName>
    </submittedName>
</protein>
<sequence>MTNMAAVRWILLMSVFVWRSQAVFNRPYEIKLQNNGYTDVLVAINKDVPEDQRIVDRLKEIITEASRDLYVATNNRAFFKDVKILIPRTWTKKPEYNPAGTETFERANVRVDVLNPLYGDNPYVQQKGGCGEGGDYMHLTPRYVLDKPYGEAYWGPNGKTFVHEWGHLRWGLFDEYGGGGASGVSYPHFYRASVGGVEPTRCSAKVAGYSQHMVTGAPCQLIPATGVYEPECRFYPDFSGNQATSSYMFMHFLSEVTGFCHSDPEGDPLSYHNREAPNKHNSVCGSQSAWDVMNKHQDFANGANPPREVESTVPNFDLLQESDFFRIVLVLDVSGSMRGEPIRRLNQVATRFIRSTVFFGTSVGVVTFSADASIDHPVVSVNSQAVRDDLIAAVPSSTGGGTCIGCGLLKGIEALEAVGPPQGGVLLLVTDGEENRDPRIRDVIPELLRKRVIVATIAYSRGADALLQSLALQTGGLSFFSGIHDSTALDNAFTATLEATAGSKGVKLLSEDKTIGGRQTYANHVYVDNSVGENTTFSVSWLDGRRPRVTLETPLGLVITEGSPTYDVTSDTITIDIPGIATPGKWVYNITNNGPDDQNITVFVTSNSVNDNEPIKVTAQVSAVSLDYSSSQPTALKIFASVRKGYLPVIGAVVKVLIEKPPHSQVEEITLLDNGAGADLTKNDGIYSRYFFGFSDNGRYGVSVKVDNAQGDAGFVVINRARSSGAPPLDPDTGYTSGGNVQQEPLDQFQRMTTGGVFEVQGVPSGGVSTRDMLPPSRVDDLAMVAVSYADATVKLRWTALGDDFDQGGPAHYVEIRYARHFHQLADDFHGSASVNHSQVLQGSLTSPPEPGSVQTIVILVPDRGDNVTFVFAVRMCDEADNCGHPSNIVTANLEYIPEPVYVNDTVTWAIVGSVLGVAALSAILALLYCKVLKPRAIKPEKSTLSASANDNPSFVPTV</sequence>
<dbReference type="InterPro" id="IPR013642">
    <property type="entry name" value="CLCA_N"/>
</dbReference>
<evidence type="ECO:0000256" key="1">
    <source>
        <dbReference type="SAM" id="Phobius"/>
    </source>
</evidence>
<dbReference type="OrthoDB" id="687730at2759"/>
<name>A0A8K0EAL3_BRALA</name>
<keyword evidence="1" id="KW-0812">Transmembrane</keyword>
<dbReference type="InterPro" id="IPR051266">
    <property type="entry name" value="CLCR"/>
</dbReference>
<keyword evidence="1" id="KW-1133">Transmembrane helix</keyword>
<dbReference type="Proteomes" id="UP000838412">
    <property type="component" value="Chromosome 14"/>
</dbReference>
<evidence type="ECO:0000259" key="3">
    <source>
        <dbReference type="PROSITE" id="PS50234"/>
    </source>
</evidence>
<evidence type="ECO:0000256" key="2">
    <source>
        <dbReference type="SAM" id="SignalP"/>
    </source>
</evidence>